<dbReference type="AlphaFoldDB" id="A0AAN7ZEU3"/>
<dbReference type="GO" id="GO:0008528">
    <property type="term" value="F:G protein-coupled peptide receptor activity"/>
    <property type="evidence" value="ECO:0007669"/>
    <property type="project" value="TreeGrafter"/>
</dbReference>
<reference evidence="7 8" key="1">
    <citation type="journal article" date="2024" name="Insects">
        <title>An Improved Chromosome-Level Genome Assembly of the Firefly Pyrocoelia pectoralis.</title>
        <authorList>
            <person name="Fu X."/>
            <person name="Meyer-Rochow V.B."/>
            <person name="Ballantyne L."/>
            <person name="Zhu X."/>
        </authorList>
    </citation>
    <scope>NUCLEOTIDE SEQUENCE [LARGE SCALE GENOMIC DNA]</scope>
    <source>
        <strain evidence="7">XCY_ONT2</strain>
    </source>
</reference>
<dbReference type="InterPro" id="IPR000832">
    <property type="entry name" value="GPCR_2_secretin-like"/>
</dbReference>
<dbReference type="PANTHER" id="PTHR47154">
    <property type="entry name" value="G-PROTEIN COUPLED RECEPTOR MTH-RELATED"/>
    <property type="match status" value="1"/>
</dbReference>
<comment type="subcellular location">
    <subcellularLocation>
        <location evidence="1">Membrane</location>
        <topology evidence="1">Multi-pass membrane protein</topology>
    </subcellularLocation>
</comment>
<feature type="domain" description="G-protein coupled receptors family 2 profile 2" evidence="6">
    <location>
        <begin position="10"/>
        <end position="274"/>
    </location>
</feature>
<dbReference type="GO" id="GO:0005886">
    <property type="term" value="C:plasma membrane"/>
    <property type="evidence" value="ECO:0007669"/>
    <property type="project" value="TreeGrafter"/>
</dbReference>
<comment type="caution">
    <text evidence="7">The sequence shown here is derived from an EMBL/GenBank/DDBJ whole genome shotgun (WGS) entry which is preliminary data.</text>
</comment>
<dbReference type="Proteomes" id="UP001329430">
    <property type="component" value="Chromosome 8"/>
</dbReference>
<keyword evidence="3 5" id="KW-1133">Transmembrane helix</keyword>
<feature type="transmembrane region" description="Helical" evidence="5">
    <location>
        <begin position="172"/>
        <end position="197"/>
    </location>
</feature>
<gene>
    <name evidence="7" type="ORF">RI129_010898</name>
</gene>
<dbReference type="PROSITE" id="PS50261">
    <property type="entry name" value="G_PROTEIN_RECEP_F2_4"/>
    <property type="match status" value="1"/>
</dbReference>
<dbReference type="InterPro" id="IPR017981">
    <property type="entry name" value="GPCR_2-like_7TM"/>
</dbReference>
<dbReference type="EMBL" id="JAVRBK010000008">
    <property type="protein sequence ID" value="KAK5640087.1"/>
    <property type="molecule type" value="Genomic_DNA"/>
</dbReference>
<dbReference type="Gene3D" id="1.20.1070.10">
    <property type="entry name" value="Rhodopsin 7-helix transmembrane proteins"/>
    <property type="match status" value="1"/>
</dbReference>
<keyword evidence="8" id="KW-1185">Reference proteome</keyword>
<feature type="transmembrane region" description="Helical" evidence="5">
    <location>
        <begin position="217"/>
        <end position="239"/>
    </location>
</feature>
<feature type="transmembrane region" description="Helical" evidence="5">
    <location>
        <begin position="123"/>
        <end position="144"/>
    </location>
</feature>
<accession>A0AAN7ZEU3</accession>
<organism evidence="7 8">
    <name type="scientific">Pyrocoelia pectoralis</name>
    <dbReference type="NCBI Taxonomy" id="417401"/>
    <lineage>
        <taxon>Eukaryota</taxon>
        <taxon>Metazoa</taxon>
        <taxon>Ecdysozoa</taxon>
        <taxon>Arthropoda</taxon>
        <taxon>Hexapoda</taxon>
        <taxon>Insecta</taxon>
        <taxon>Pterygota</taxon>
        <taxon>Neoptera</taxon>
        <taxon>Endopterygota</taxon>
        <taxon>Coleoptera</taxon>
        <taxon>Polyphaga</taxon>
        <taxon>Elateriformia</taxon>
        <taxon>Elateroidea</taxon>
        <taxon>Lampyridae</taxon>
        <taxon>Lampyrinae</taxon>
        <taxon>Pyrocoelia</taxon>
    </lineage>
</organism>
<evidence type="ECO:0000256" key="1">
    <source>
        <dbReference type="ARBA" id="ARBA00004141"/>
    </source>
</evidence>
<feature type="transmembrane region" description="Helical" evidence="5">
    <location>
        <begin position="251"/>
        <end position="273"/>
    </location>
</feature>
<evidence type="ECO:0000256" key="2">
    <source>
        <dbReference type="ARBA" id="ARBA00022692"/>
    </source>
</evidence>
<evidence type="ECO:0000313" key="7">
    <source>
        <dbReference type="EMBL" id="KAK5640087.1"/>
    </source>
</evidence>
<evidence type="ECO:0000256" key="5">
    <source>
        <dbReference type="SAM" id="Phobius"/>
    </source>
</evidence>
<protein>
    <recommendedName>
        <fullName evidence="6">G-protein coupled receptors family 2 profile 2 domain-containing protein</fullName>
    </recommendedName>
</protein>
<proteinExistence type="predicted"/>
<evidence type="ECO:0000259" key="6">
    <source>
        <dbReference type="PROSITE" id="PS50261"/>
    </source>
</evidence>
<evidence type="ECO:0000256" key="4">
    <source>
        <dbReference type="ARBA" id="ARBA00023136"/>
    </source>
</evidence>
<dbReference type="PANTHER" id="PTHR47154:SF2">
    <property type="entry name" value="G-PROTEIN COUPLED RECEPTOR MTH-RELATED"/>
    <property type="match status" value="1"/>
</dbReference>
<dbReference type="InterPro" id="IPR051384">
    <property type="entry name" value="Mth_GPCR"/>
</dbReference>
<evidence type="ECO:0000256" key="3">
    <source>
        <dbReference type="ARBA" id="ARBA00022989"/>
    </source>
</evidence>
<dbReference type="Pfam" id="PF00002">
    <property type="entry name" value="7tm_2"/>
    <property type="match status" value="1"/>
</dbReference>
<evidence type="ECO:0000313" key="8">
    <source>
        <dbReference type="Proteomes" id="UP001329430"/>
    </source>
</evidence>
<keyword evidence="4 5" id="KW-0472">Membrane</keyword>
<feature type="transmembrane region" description="Helical" evidence="5">
    <location>
        <begin position="15"/>
        <end position="37"/>
    </location>
</feature>
<name>A0AAN7ZEU3_9COLE</name>
<feature type="transmembrane region" description="Helical" evidence="5">
    <location>
        <begin position="44"/>
        <end position="65"/>
    </location>
</feature>
<dbReference type="GO" id="GO:0007166">
    <property type="term" value="P:cell surface receptor signaling pathway"/>
    <property type="evidence" value="ECO:0007669"/>
    <property type="project" value="InterPro"/>
</dbReference>
<keyword evidence="2 5" id="KW-0812">Transmembrane</keyword>
<sequence length="304" mass="35460">MYEEQILSISDRPSYIGMIVSLPFIAVTFIMYGLIPLKHGHGKLLMSLLFATFNSYLLFVISSYVEKEGLISSISCTLLVVVTLYFTFASYCWMSTIHFDGWITIRDLRGYWDEVSAERRRRFWYYTAFSWVTPLLLLLLILTVSKTAPIDTWYNPGLSNINCWLNDGMPQFLYLILPMLLGVIGDITFLALTYYKIITTDSNQLTIGRKQKMLYNFYVRVKLLSILLINWLLDLIAWALKFRMGYIPISIWYLTEVCNGLVGILLLLFMIIFNKKMRILTTKRFNEIKESYYNKNSIPTSDNP</sequence>
<feature type="transmembrane region" description="Helical" evidence="5">
    <location>
        <begin position="71"/>
        <end position="93"/>
    </location>
</feature>